<protein>
    <submittedName>
        <fullName evidence="1">Uncharacterized protein</fullName>
    </submittedName>
</protein>
<organism evidence="1 2">
    <name type="scientific">Boothiomyces macroporosus</name>
    <dbReference type="NCBI Taxonomy" id="261099"/>
    <lineage>
        <taxon>Eukaryota</taxon>
        <taxon>Fungi</taxon>
        <taxon>Fungi incertae sedis</taxon>
        <taxon>Chytridiomycota</taxon>
        <taxon>Chytridiomycota incertae sedis</taxon>
        <taxon>Chytridiomycetes</taxon>
        <taxon>Rhizophydiales</taxon>
        <taxon>Terramycetaceae</taxon>
        <taxon>Boothiomyces</taxon>
    </lineage>
</organism>
<reference evidence="1" key="1">
    <citation type="submission" date="2020-05" db="EMBL/GenBank/DDBJ databases">
        <title>Phylogenomic resolution of chytrid fungi.</title>
        <authorList>
            <person name="Stajich J.E."/>
            <person name="Amses K."/>
            <person name="Simmons R."/>
            <person name="Seto K."/>
            <person name="Myers J."/>
            <person name="Bonds A."/>
            <person name="Quandt C.A."/>
            <person name="Barry K."/>
            <person name="Liu P."/>
            <person name="Grigoriev I."/>
            <person name="Longcore J.E."/>
            <person name="James T.Y."/>
        </authorList>
    </citation>
    <scope>NUCLEOTIDE SEQUENCE</scope>
    <source>
        <strain evidence="1">PLAUS21</strain>
    </source>
</reference>
<comment type="caution">
    <text evidence="1">The sequence shown here is derived from an EMBL/GenBank/DDBJ whole genome shotgun (WGS) entry which is preliminary data.</text>
</comment>
<name>A0AAD5UG43_9FUNG</name>
<evidence type="ECO:0000313" key="2">
    <source>
        <dbReference type="Proteomes" id="UP001210925"/>
    </source>
</evidence>
<sequence>MGIWNGIFTLAIAAACTVATSAVVLYTSRYLIADHHKTVLRNQFKQQARRIKQSLKAIDQEYQAIIALLEKEKIPSSIPTLLVESDQESENSDSTLDAKKSLEIEENLMRLLLRLDALHPRQVLKEVSTLHYFDALDLSTKDLMKQQVDHLHNQKKALIMKIQKSQAHLDTILVS</sequence>
<accession>A0AAD5UG43</accession>
<dbReference type="Proteomes" id="UP001210925">
    <property type="component" value="Unassembled WGS sequence"/>
</dbReference>
<dbReference type="EMBL" id="JADGKB010000087">
    <property type="protein sequence ID" value="KAJ3254363.1"/>
    <property type="molecule type" value="Genomic_DNA"/>
</dbReference>
<keyword evidence="2" id="KW-1185">Reference proteome</keyword>
<dbReference type="AlphaFoldDB" id="A0AAD5UG43"/>
<proteinExistence type="predicted"/>
<evidence type="ECO:0000313" key="1">
    <source>
        <dbReference type="EMBL" id="KAJ3254363.1"/>
    </source>
</evidence>
<gene>
    <name evidence="1" type="ORF">HK103_007245</name>
</gene>